<dbReference type="InterPro" id="IPR018357">
    <property type="entry name" value="Hexapep_transf_CS"/>
</dbReference>
<comment type="similarity">
    <text evidence="1">Belongs to the transferase hexapeptide repeat family.</text>
</comment>
<dbReference type="Gene3D" id="2.160.10.10">
    <property type="entry name" value="Hexapeptide repeat proteins"/>
    <property type="match status" value="1"/>
</dbReference>
<reference evidence="9" key="1">
    <citation type="submission" date="2020-01" db="EMBL/GenBank/DDBJ databases">
        <title>Caldichromatium gen. nov., sp. nov., a thermophilic purple sulfur bacterium member of the family Chromatiaceae isolated from Nakabusa hot spring, Japan.</title>
        <authorList>
            <person name="Saini M.K."/>
            <person name="Hanada S."/>
            <person name="Tank M."/>
        </authorList>
    </citation>
    <scope>NUCLEOTIDE SEQUENCE [LARGE SCALE GENOMIC DNA]</scope>
    <source>
        <strain evidence="9">No.7</strain>
    </source>
</reference>
<evidence type="ECO:0000256" key="4">
    <source>
        <dbReference type="ARBA" id="ARBA00023315"/>
    </source>
</evidence>
<evidence type="ECO:0000256" key="6">
    <source>
        <dbReference type="PIRSR" id="PIRSR620019-2"/>
    </source>
</evidence>
<keyword evidence="4" id="KW-0012">Acyltransferase</keyword>
<dbReference type="InterPro" id="IPR011004">
    <property type="entry name" value="Trimer_LpxA-like_sf"/>
</dbReference>
<dbReference type="KEGG" id="cjap:GWK36_14250"/>
<evidence type="ECO:0000256" key="2">
    <source>
        <dbReference type="ARBA" id="ARBA00022679"/>
    </source>
</evidence>
<name>A0A6G7VGC3_9GAMM</name>
<evidence type="ECO:0000256" key="1">
    <source>
        <dbReference type="ARBA" id="ARBA00007274"/>
    </source>
</evidence>
<sequence length="221" mass="22957">MTDCKRYVLWGSAGHAKVLDEAIRAVGSKVIALFDNDPNAQPALPNIPLIGGKQELTKWLQNAQDPHGIYGLVAIGGNRGQDRLQLQELLANHGLRIEALVHPRSFVADSARIGSGSQILAMAVIAADVTLGSACIVNHKASIDHECRVGDGVHLAPGATLCGCVTIEPFAMIGAGAVVLPRLHIGRGSIVGAGAVVTRDVPDGVVVAGNPATIRRSLPSI</sequence>
<evidence type="ECO:0000256" key="3">
    <source>
        <dbReference type="ARBA" id="ARBA00022737"/>
    </source>
</evidence>
<dbReference type="InterPro" id="IPR001451">
    <property type="entry name" value="Hexapep"/>
</dbReference>
<dbReference type="PANTHER" id="PTHR43300:SF7">
    <property type="entry name" value="UDP-N-ACETYLBACILLOSAMINE N-ACETYLTRANSFERASE"/>
    <property type="match status" value="1"/>
</dbReference>
<keyword evidence="2 8" id="KW-0808">Transferase</keyword>
<dbReference type="Pfam" id="PF00132">
    <property type="entry name" value="Hexapep"/>
    <property type="match status" value="1"/>
</dbReference>
<feature type="domain" description="PglD N-terminal" evidence="7">
    <location>
        <begin position="8"/>
        <end position="79"/>
    </location>
</feature>
<dbReference type="GO" id="GO:0016746">
    <property type="term" value="F:acyltransferase activity"/>
    <property type="evidence" value="ECO:0007669"/>
    <property type="project" value="UniProtKB-KW"/>
</dbReference>
<evidence type="ECO:0000313" key="8">
    <source>
        <dbReference type="EMBL" id="QIK38960.1"/>
    </source>
</evidence>
<dbReference type="CDD" id="cd03360">
    <property type="entry name" value="LbH_AT_putative"/>
    <property type="match status" value="1"/>
</dbReference>
<accession>A0A6G7VGC3</accession>
<evidence type="ECO:0000313" key="9">
    <source>
        <dbReference type="Proteomes" id="UP000502699"/>
    </source>
</evidence>
<keyword evidence="3" id="KW-0677">Repeat</keyword>
<dbReference type="Pfam" id="PF17836">
    <property type="entry name" value="PglD_N"/>
    <property type="match status" value="1"/>
</dbReference>
<dbReference type="PROSITE" id="PS00101">
    <property type="entry name" value="HEXAPEP_TRANSFERASES"/>
    <property type="match status" value="1"/>
</dbReference>
<dbReference type="NCBIfam" id="TIGR03570">
    <property type="entry name" value="NeuD_NnaD"/>
    <property type="match status" value="1"/>
</dbReference>
<dbReference type="RefSeq" id="WP_166272135.1">
    <property type="nucleotide sequence ID" value="NZ_CP048029.1"/>
</dbReference>
<feature type="binding site" evidence="6">
    <location>
        <position position="76"/>
    </location>
    <ligand>
        <name>substrate</name>
    </ligand>
</feature>
<feature type="site" description="Increases basicity of active site His" evidence="5">
    <location>
        <position position="146"/>
    </location>
</feature>
<dbReference type="Gene3D" id="3.40.50.20">
    <property type="match status" value="1"/>
</dbReference>
<dbReference type="InterPro" id="IPR041561">
    <property type="entry name" value="PglD_N"/>
</dbReference>
<dbReference type="InterPro" id="IPR050179">
    <property type="entry name" value="Trans_hexapeptide_repeat"/>
</dbReference>
<protein>
    <submittedName>
        <fullName evidence="8">Acetyltransferase</fullName>
    </submittedName>
</protein>
<dbReference type="AlphaFoldDB" id="A0A6G7VGC3"/>
<evidence type="ECO:0000256" key="5">
    <source>
        <dbReference type="PIRSR" id="PIRSR620019-1"/>
    </source>
</evidence>
<evidence type="ECO:0000259" key="7">
    <source>
        <dbReference type="Pfam" id="PF17836"/>
    </source>
</evidence>
<gene>
    <name evidence="8" type="ORF">GWK36_14250</name>
</gene>
<keyword evidence="9" id="KW-1185">Reference proteome</keyword>
<dbReference type="SUPFAM" id="SSF51161">
    <property type="entry name" value="Trimeric LpxA-like enzymes"/>
    <property type="match status" value="1"/>
</dbReference>
<dbReference type="PANTHER" id="PTHR43300">
    <property type="entry name" value="ACETYLTRANSFERASE"/>
    <property type="match status" value="1"/>
</dbReference>
<feature type="binding site" evidence="6">
    <location>
        <position position="154"/>
    </location>
    <ligand>
        <name>acetyl-CoA</name>
        <dbReference type="ChEBI" id="CHEBI:57288"/>
    </ligand>
</feature>
<organism evidence="8 9">
    <name type="scientific">Caldichromatium japonicum</name>
    <dbReference type="NCBI Taxonomy" id="2699430"/>
    <lineage>
        <taxon>Bacteria</taxon>
        <taxon>Pseudomonadati</taxon>
        <taxon>Pseudomonadota</taxon>
        <taxon>Gammaproteobacteria</taxon>
        <taxon>Chromatiales</taxon>
        <taxon>Chromatiaceae</taxon>
        <taxon>Caldichromatium</taxon>
    </lineage>
</organism>
<feature type="active site" description="Proton acceptor" evidence="5">
    <location>
        <position position="145"/>
    </location>
</feature>
<dbReference type="InterPro" id="IPR020019">
    <property type="entry name" value="AcTrfase_PglD-like"/>
</dbReference>
<dbReference type="Proteomes" id="UP000502699">
    <property type="component" value="Chromosome"/>
</dbReference>
<proteinExistence type="inferred from homology"/>
<dbReference type="EMBL" id="CP048029">
    <property type="protein sequence ID" value="QIK38960.1"/>
    <property type="molecule type" value="Genomic_DNA"/>
</dbReference>